<feature type="region of interest" description="Disordered" evidence="1">
    <location>
        <begin position="1"/>
        <end position="59"/>
    </location>
</feature>
<gene>
    <name evidence="2" type="ordered locus">SVEN_1814</name>
</gene>
<proteinExistence type="predicted"/>
<dbReference type="EMBL" id="FR845719">
    <property type="protein sequence ID" value="CCA55101.1"/>
    <property type="molecule type" value="Genomic_DNA"/>
</dbReference>
<dbReference type="KEGG" id="sve:SVEN_1814"/>
<protein>
    <submittedName>
        <fullName evidence="2">Uncharacterized protein</fullName>
    </submittedName>
</protein>
<organism evidence="2 3">
    <name type="scientific">Streptomyces venezuelae (strain ATCC 10712 / CBS 650.69 / DSM 40230 / JCM 4526 / NBRC 13096 / PD 04745)</name>
    <dbReference type="NCBI Taxonomy" id="953739"/>
    <lineage>
        <taxon>Bacteria</taxon>
        <taxon>Bacillati</taxon>
        <taxon>Actinomycetota</taxon>
        <taxon>Actinomycetes</taxon>
        <taxon>Kitasatosporales</taxon>
        <taxon>Streptomycetaceae</taxon>
        <taxon>Streptomyces</taxon>
    </lineage>
</organism>
<dbReference type="STRING" id="953739.SVEN_1814"/>
<reference evidence="2 3" key="1">
    <citation type="journal article" date="2011" name="BMC Genomics">
        <title>Genome-wide analysis of the role of GlnR in Streptomyces venezuelae provides new insights into global nitrogen regulation in actinomycetes.</title>
        <authorList>
            <person name="Pullan S.T."/>
            <person name="Bibb M.J."/>
            <person name="Merrick M."/>
        </authorList>
    </citation>
    <scope>NUCLEOTIDE SEQUENCE [LARGE SCALE GENOMIC DNA]</scope>
    <source>
        <strain evidence="2">ATCC 10712</strain>
    </source>
</reference>
<dbReference type="AlphaFoldDB" id="F2RIB8"/>
<feature type="compositionally biased region" description="Polar residues" evidence="1">
    <location>
        <begin position="7"/>
        <end position="16"/>
    </location>
</feature>
<evidence type="ECO:0000256" key="1">
    <source>
        <dbReference type="SAM" id="MobiDB-lite"/>
    </source>
</evidence>
<sequence>MSPRVSPRQNRLATHRQTAERTRPTPLRKHGVHPFGDSDGALGTLPARPQIASSRVWSA</sequence>
<keyword evidence="3" id="KW-1185">Reference proteome</keyword>
<evidence type="ECO:0000313" key="3">
    <source>
        <dbReference type="Proteomes" id="UP000006854"/>
    </source>
</evidence>
<evidence type="ECO:0000313" key="2">
    <source>
        <dbReference type="EMBL" id="CCA55101.1"/>
    </source>
</evidence>
<dbReference type="Proteomes" id="UP000006854">
    <property type="component" value="Chromosome"/>
</dbReference>
<dbReference type="HOGENOM" id="CLU_2959102_0_0_11"/>
<name>F2RIB8_STRVP</name>
<accession>F2RIB8</accession>